<dbReference type="KEGG" id="mbd:MEBOL_006472"/>
<organism evidence="2 3">
    <name type="scientific">Melittangium boletus DSM 14713</name>
    <dbReference type="NCBI Taxonomy" id="1294270"/>
    <lineage>
        <taxon>Bacteria</taxon>
        <taxon>Pseudomonadati</taxon>
        <taxon>Myxococcota</taxon>
        <taxon>Myxococcia</taxon>
        <taxon>Myxococcales</taxon>
        <taxon>Cystobacterineae</taxon>
        <taxon>Archangiaceae</taxon>
        <taxon>Melittangium</taxon>
    </lineage>
</organism>
<sequence length="631" mass="67497">MKKLSAGLLVALVGGAPLAWWKWSHGDAAELSLTCIPGQSRAYALSYESRGQVSDATFGLSQGDAPEGQSVETVVRGRWRETCVRGDAKSHVLDVTVEDAQGHFSAKGGIGGGGAPSDVRELVAGHSYVELGADGTVRAIHFDPRMSPLGQNLLRDMLSLRSMRLSGLVQDGGSWTSEEEDFNGRYSAPYTLELPEEGLARITKGTRTYAASGSTQKLTKVAPLVRALPATGGELVLELATFQPRSLRSHVEVELVASSRTIGQSLSHLELTPAGQAAVAAVDARKLQEDFSARTARGVRPGDLAARDADARIEERIQREELGSETWASLLEKAGESSPDRAKLFLKFKALFLLHPEACRDASALLATSKGPHETTFQLVAGALASAGTPEAQHALVAAIDATSDRLPHQRTLSSLLGTVSKPTPDSESLLRSLVKGHAQDEVRDTARLALGNVARSLQGQDPQRAERLVQDSIAFAQSASSQQERVVALQALGNTGAPQGLEVLARTVKEPDATLRQTGASALRFIESDEAERMLLELATRDASDRVRGEAVSALSFRTLSPQTVAELRQQVRKDPSESVRQLLVKVLADEAPRYADITLTLEEVSRNDASASVRKLATLVLLRLNASEG</sequence>
<dbReference type="Gene3D" id="1.25.10.20">
    <property type="entry name" value="Vitellinogen, superhelical"/>
    <property type="match status" value="1"/>
</dbReference>
<dbReference type="SMART" id="SM00638">
    <property type="entry name" value="LPD_N"/>
    <property type="match status" value="1"/>
</dbReference>
<dbReference type="EMBL" id="CP022163">
    <property type="protein sequence ID" value="ATB32983.1"/>
    <property type="molecule type" value="Genomic_DNA"/>
</dbReference>
<name>A0A250INZ9_9BACT</name>
<accession>A0A250INZ9</accession>
<proteinExistence type="predicted"/>
<dbReference type="GO" id="GO:0005319">
    <property type="term" value="F:lipid transporter activity"/>
    <property type="evidence" value="ECO:0007669"/>
    <property type="project" value="InterPro"/>
</dbReference>
<dbReference type="SUPFAM" id="SSF48431">
    <property type="entry name" value="Lipovitellin-phosvitin complex, superhelical domain"/>
    <property type="match status" value="1"/>
</dbReference>
<evidence type="ECO:0000313" key="3">
    <source>
        <dbReference type="Proteomes" id="UP000217289"/>
    </source>
</evidence>
<keyword evidence="3" id="KW-1185">Reference proteome</keyword>
<dbReference type="InterPro" id="IPR011030">
    <property type="entry name" value="Lipovitellin_superhlx_dom"/>
</dbReference>
<gene>
    <name evidence="2" type="ORF">MEBOL_006472</name>
</gene>
<dbReference type="Proteomes" id="UP000217289">
    <property type="component" value="Chromosome"/>
</dbReference>
<reference evidence="2 3" key="1">
    <citation type="submission" date="2017-06" db="EMBL/GenBank/DDBJ databases">
        <authorList>
            <person name="Kim H.J."/>
            <person name="Triplett B.A."/>
        </authorList>
    </citation>
    <scope>NUCLEOTIDE SEQUENCE [LARGE SCALE GENOMIC DNA]</scope>
    <source>
        <strain evidence="2 3">DSM 14713</strain>
    </source>
</reference>
<protein>
    <recommendedName>
        <fullName evidence="1">Vitellogenin domain-containing protein</fullName>
    </recommendedName>
</protein>
<evidence type="ECO:0000259" key="1">
    <source>
        <dbReference type="SMART" id="SM00638"/>
    </source>
</evidence>
<evidence type="ECO:0000313" key="2">
    <source>
        <dbReference type="EMBL" id="ATB32983.1"/>
    </source>
</evidence>
<dbReference type="AlphaFoldDB" id="A0A250INZ9"/>
<dbReference type="InterPro" id="IPR001747">
    <property type="entry name" value="Vitellogenin_N"/>
</dbReference>
<dbReference type="Pfam" id="PF01347">
    <property type="entry name" value="Vitellogenin_N"/>
    <property type="match status" value="1"/>
</dbReference>
<feature type="domain" description="Vitellogenin" evidence="1">
    <location>
        <begin position="43"/>
        <end position="590"/>
    </location>
</feature>